<reference evidence="9 10" key="1">
    <citation type="submission" date="2018-08" db="EMBL/GenBank/DDBJ databases">
        <title>A genome reference for cultivated species of the human gut microbiota.</title>
        <authorList>
            <person name="Zou Y."/>
            <person name="Xue W."/>
            <person name="Luo G."/>
        </authorList>
    </citation>
    <scope>NUCLEOTIDE SEQUENCE [LARGE SCALE GENOMIC DNA]</scope>
    <source>
        <strain evidence="9 10">AF14-7</strain>
    </source>
</reference>
<dbReference type="InterPro" id="IPR012944">
    <property type="entry name" value="SusD_RagB_dom"/>
</dbReference>
<dbReference type="InterPro" id="IPR011990">
    <property type="entry name" value="TPR-like_helical_dom_sf"/>
</dbReference>
<evidence type="ECO:0000256" key="3">
    <source>
        <dbReference type="ARBA" id="ARBA00022729"/>
    </source>
</evidence>
<dbReference type="Proteomes" id="UP000283369">
    <property type="component" value="Unassembled WGS sequence"/>
</dbReference>
<feature type="domain" description="SusD-like N-terminal" evidence="8">
    <location>
        <begin position="108"/>
        <end position="215"/>
    </location>
</feature>
<evidence type="ECO:0000313" key="10">
    <source>
        <dbReference type="Proteomes" id="UP000283369"/>
    </source>
</evidence>
<comment type="caution">
    <text evidence="9">The sequence shown here is derived from an EMBL/GenBank/DDBJ whole genome shotgun (WGS) entry which is preliminary data.</text>
</comment>
<evidence type="ECO:0000256" key="6">
    <source>
        <dbReference type="SAM" id="SignalP"/>
    </source>
</evidence>
<evidence type="ECO:0000313" key="9">
    <source>
        <dbReference type="EMBL" id="RGV15676.1"/>
    </source>
</evidence>
<accession>A0A412VZJ0</accession>
<feature type="domain" description="RagB/SusD" evidence="7">
    <location>
        <begin position="365"/>
        <end position="479"/>
    </location>
</feature>
<dbReference type="PROSITE" id="PS51257">
    <property type="entry name" value="PROKAR_LIPOPROTEIN"/>
    <property type="match status" value="1"/>
</dbReference>
<feature type="signal peptide" evidence="6">
    <location>
        <begin position="1"/>
        <end position="22"/>
    </location>
</feature>
<proteinExistence type="inferred from homology"/>
<gene>
    <name evidence="9" type="ORF">DWW25_07830</name>
</gene>
<organism evidence="9 10">
    <name type="scientific">Bacteroides xylanisolvens</name>
    <dbReference type="NCBI Taxonomy" id="371601"/>
    <lineage>
        <taxon>Bacteria</taxon>
        <taxon>Pseudomonadati</taxon>
        <taxon>Bacteroidota</taxon>
        <taxon>Bacteroidia</taxon>
        <taxon>Bacteroidales</taxon>
        <taxon>Bacteroidaceae</taxon>
        <taxon>Bacteroides</taxon>
    </lineage>
</organism>
<sequence>MKKIYRTIVLLGMMAIGGTSCSDWLNVFPSDQIKEEFLFETGNGYRAALNGIYRKMASFSVYGSNLKWGLIDAWGQVYDIDLAPGSDGGEAMKKIEKLDFKNHLLTPTTDKMWNDAWNIVANCNELAQQAEKEENSLFYDGERERKMILGEAIALRAYIQFDLLRIYAPSPAMNPGERTFIPYINEYPAYISNRQTVAYCLEQIVKDLKMAQDILLTVDNDVNWNNRFLEAANDVKMFLGTRGYRMNYYAVTAALARVYLYAGKFEEAYAQAKIVIEKGVFEALTGNQAVTTLKKGNIKLVEDVIFALYSPRDQVDWDRLINHSSDRNEGAEGDERFLGITKTMAEERYGDDMDTDWRLGYQMEERTSSANYRSVKYYQQPESFSYAIDNNRLVPMIRMSEVYYIAAEAIYMQKQNGGEGDLKEAVSYLEKVKKGRGITVELDEMTTTDFMNVLVNDAQREFFGEGQTFFMFKRLLKPMKGRVEVAANEKNMVLPLPDTENSI</sequence>
<evidence type="ECO:0000259" key="7">
    <source>
        <dbReference type="Pfam" id="PF07980"/>
    </source>
</evidence>
<keyword evidence="4" id="KW-0472">Membrane</keyword>
<comment type="subcellular location">
    <subcellularLocation>
        <location evidence="1">Cell outer membrane</location>
    </subcellularLocation>
</comment>
<keyword evidence="5" id="KW-0998">Cell outer membrane</keyword>
<dbReference type="GO" id="GO:0009279">
    <property type="term" value="C:cell outer membrane"/>
    <property type="evidence" value="ECO:0007669"/>
    <property type="project" value="UniProtKB-SubCell"/>
</dbReference>
<evidence type="ECO:0000259" key="8">
    <source>
        <dbReference type="Pfam" id="PF14322"/>
    </source>
</evidence>
<dbReference type="Pfam" id="PF07980">
    <property type="entry name" value="SusD_RagB"/>
    <property type="match status" value="1"/>
</dbReference>
<name>A0A412VZJ0_9BACE</name>
<dbReference type="RefSeq" id="WP_117809475.1">
    <property type="nucleotide sequence ID" value="NZ_JAQCUV010000014.1"/>
</dbReference>
<dbReference type="AlphaFoldDB" id="A0A412VZJ0"/>
<evidence type="ECO:0000256" key="5">
    <source>
        <dbReference type="ARBA" id="ARBA00023237"/>
    </source>
</evidence>
<dbReference type="Gene3D" id="1.25.40.390">
    <property type="match status" value="1"/>
</dbReference>
<keyword evidence="3 6" id="KW-0732">Signal</keyword>
<evidence type="ECO:0000256" key="4">
    <source>
        <dbReference type="ARBA" id="ARBA00023136"/>
    </source>
</evidence>
<comment type="similarity">
    <text evidence="2">Belongs to the SusD family.</text>
</comment>
<evidence type="ECO:0000256" key="2">
    <source>
        <dbReference type="ARBA" id="ARBA00006275"/>
    </source>
</evidence>
<dbReference type="EMBL" id="QRYV01000015">
    <property type="protein sequence ID" value="RGV15676.1"/>
    <property type="molecule type" value="Genomic_DNA"/>
</dbReference>
<dbReference type="SUPFAM" id="SSF48452">
    <property type="entry name" value="TPR-like"/>
    <property type="match status" value="1"/>
</dbReference>
<dbReference type="Pfam" id="PF14322">
    <property type="entry name" value="SusD-like_3"/>
    <property type="match status" value="1"/>
</dbReference>
<protein>
    <submittedName>
        <fullName evidence="9">RagB/SusD family nutrient uptake outer membrane protein</fullName>
    </submittedName>
</protein>
<evidence type="ECO:0000256" key="1">
    <source>
        <dbReference type="ARBA" id="ARBA00004442"/>
    </source>
</evidence>
<feature type="chain" id="PRO_5019113833" evidence="6">
    <location>
        <begin position="23"/>
        <end position="503"/>
    </location>
</feature>
<dbReference type="InterPro" id="IPR033985">
    <property type="entry name" value="SusD-like_N"/>
</dbReference>